<dbReference type="Gene3D" id="1.10.150.300">
    <property type="entry name" value="TGS-like domain"/>
    <property type="match status" value="1"/>
</dbReference>
<dbReference type="PANTHER" id="PTHR23305:SF18">
    <property type="entry name" value="OBG-TYPE G DOMAIN-CONTAINING PROTEIN"/>
    <property type="match status" value="1"/>
</dbReference>
<dbReference type="Gene3D" id="3.40.50.300">
    <property type="entry name" value="P-loop containing nucleotide triphosphate hydrolases"/>
    <property type="match status" value="1"/>
</dbReference>
<organism evidence="1 2">
    <name type="scientific">Clitoria ternatea</name>
    <name type="common">Butterfly pea</name>
    <dbReference type="NCBI Taxonomy" id="43366"/>
    <lineage>
        <taxon>Eukaryota</taxon>
        <taxon>Viridiplantae</taxon>
        <taxon>Streptophyta</taxon>
        <taxon>Embryophyta</taxon>
        <taxon>Tracheophyta</taxon>
        <taxon>Spermatophyta</taxon>
        <taxon>Magnoliopsida</taxon>
        <taxon>eudicotyledons</taxon>
        <taxon>Gunneridae</taxon>
        <taxon>Pentapetalae</taxon>
        <taxon>rosids</taxon>
        <taxon>fabids</taxon>
        <taxon>Fabales</taxon>
        <taxon>Fabaceae</taxon>
        <taxon>Papilionoideae</taxon>
        <taxon>50 kb inversion clade</taxon>
        <taxon>NPAAA clade</taxon>
        <taxon>indigoferoid/millettioid clade</taxon>
        <taxon>Phaseoleae</taxon>
        <taxon>Clitoria</taxon>
    </lineage>
</organism>
<dbReference type="GO" id="GO:0005737">
    <property type="term" value="C:cytoplasm"/>
    <property type="evidence" value="ECO:0007669"/>
    <property type="project" value="TreeGrafter"/>
</dbReference>
<reference evidence="1 2" key="1">
    <citation type="submission" date="2024-01" db="EMBL/GenBank/DDBJ databases">
        <title>The genomes of 5 underutilized Papilionoideae crops provide insights into root nodulation and disease resistance.</title>
        <authorList>
            <person name="Yuan L."/>
        </authorList>
    </citation>
    <scope>NUCLEOTIDE SEQUENCE [LARGE SCALE GENOMIC DNA]</scope>
    <source>
        <strain evidence="1">LY-2023</strain>
        <tissue evidence="1">Leaf</tissue>
    </source>
</reference>
<gene>
    <name evidence="1" type="ORF">RJT34_18301</name>
</gene>
<proteinExistence type="predicted"/>
<name>A0AAN9JBT2_CLITE</name>
<comment type="caution">
    <text evidence="1">The sequence shown here is derived from an EMBL/GenBank/DDBJ whole genome shotgun (WGS) entry which is preliminary data.</text>
</comment>
<protein>
    <submittedName>
        <fullName evidence="1">Uncharacterized protein</fullName>
    </submittedName>
</protein>
<dbReference type="InterPro" id="IPR023192">
    <property type="entry name" value="TGS-like_dom_sf"/>
</dbReference>
<dbReference type="EMBL" id="JAYKXN010000004">
    <property type="protein sequence ID" value="KAK7295394.1"/>
    <property type="molecule type" value="Genomic_DNA"/>
</dbReference>
<evidence type="ECO:0000313" key="1">
    <source>
        <dbReference type="EMBL" id="KAK7295394.1"/>
    </source>
</evidence>
<dbReference type="PANTHER" id="PTHR23305">
    <property type="entry name" value="OBG GTPASE FAMILY"/>
    <property type="match status" value="1"/>
</dbReference>
<dbReference type="InterPro" id="IPR027417">
    <property type="entry name" value="P-loop_NTPase"/>
</dbReference>
<keyword evidence="2" id="KW-1185">Reference proteome</keyword>
<dbReference type="AlphaFoldDB" id="A0AAN9JBT2"/>
<sequence length="197" mass="21993">MTTTYMGKLPISLRSSKRPKQSITNPTRLQLALDNGAFSTYCQKENALHEKRWQHFGQVTVRAITFWYQNMPLEHVICHDEMLQATVMVEYTINTSNSGFCLMDVCFTLAVNIIVKSALAKICEALMDGKPARSVTMTNNERDAVKHLCLLTMKPVVYVENVTESDLADLANNDFVKNVANVASELQSGIVTTSARA</sequence>
<accession>A0AAN9JBT2</accession>
<evidence type="ECO:0000313" key="2">
    <source>
        <dbReference type="Proteomes" id="UP001359559"/>
    </source>
</evidence>
<dbReference type="GO" id="GO:0016887">
    <property type="term" value="F:ATP hydrolysis activity"/>
    <property type="evidence" value="ECO:0007669"/>
    <property type="project" value="TreeGrafter"/>
</dbReference>
<dbReference type="Proteomes" id="UP001359559">
    <property type="component" value="Unassembled WGS sequence"/>
</dbReference>